<feature type="transmembrane region" description="Helical" evidence="1">
    <location>
        <begin position="30"/>
        <end position="54"/>
    </location>
</feature>
<keyword evidence="2" id="KW-0732">Signal</keyword>
<evidence type="ECO:0000313" key="3">
    <source>
        <dbReference type="EMBL" id="KAK4465958.1"/>
    </source>
</evidence>
<evidence type="ECO:0000256" key="2">
    <source>
        <dbReference type="SAM" id="SignalP"/>
    </source>
</evidence>
<keyword evidence="4" id="KW-1185">Reference proteome</keyword>
<reference evidence="3" key="2">
    <citation type="submission" date="2023-06" db="EMBL/GenBank/DDBJ databases">
        <authorList>
            <consortium name="Lawrence Berkeley National Laboratory"/>
            <person name="Mondo S.J."/>
            <person name="Hensen N."/>
            <person name="Bonometti L."/>
            <person name="Westerberg I."/>
            <person name="Brannstrom I.O."/>
            <person name="Guillou S."/>
            <person name="Cros-Aarteil S."/>
            <person name="Calhoun S."/>
            <person name="Haridas S."/>
            <person name="Kuo A."/>
            <person name="Pangilinan J."/>
            <person name="Riley R."/>
            <person name="Labutti K."/>
            <person name="Andreopoulos B."/>
            <person name="Lipzen A."/>
            <person name="Chen C."/>
            <person name="Yanf M."/>
            <person name="Daum C."/>
            <person name="Ng V."/>
            <person name="Clum A."/>
            <person name="Steindorff A."/>
            <person name="Ohm R."/>
            <person name="Martin F."/>
            <person name="Silar P."/>
            <person name="Natvig D."/>
            <person name="Lalanne C."/>
            <person name="Gautier V."/>
            <person name="Ament-Velasquez S.L."/>
            <person name="Kruys A."/>
            <person name="Hutchinson M.I."/>
            <person name="Powell A.J."/>
            <person name="Barry K."/>
            <person name="Miller A.N."/>
            <person name="Grigoriev I.V."/>
            <person name="Debuchy R."/>
            <person name="Gladieux P."/>
            <person name="Thoren M.H."/>
            <person name="Johannesson H."/>
        </authorList>
    </citation>
    <scope>NUCLEOTIDE SEQUENCE</scope>
    <source>
        <strain evidence="3">PSN324</strain>
    </source>
</reference>
<protein>
    <submittedName>
        <fullName evidence="3">Uncharacterized protein</fullName>
    </submittedName>
</protein>
<comment type="caution">
    <text evidence="3">The sequence shown here is derived from an EMBL/GenBank/DDBJ whole genome shotgun (WGS) entry which is preliminary data.</text>
</comment>
<accession>A0AAV9I2C8</accession>
<feature type="signal peptide" evidence="2">
    <location>
        <begin position="1"/>
        <end position="18"/>
    </location>
</feature>
<proteinExistence type="predicted"/>
<evidence type="ECO:0000313" key="4">
    <source>
        <dbReference type="Proteomes" id="UP001321749"/>
    </source>
</evidence>
<dbReference type="AlphaFoldDB" id="A0AAV9I2C8"/>
<keyword evidence="1" id="KW-1133">Transmembrane helix</keyword>
<organism evidence="3 4">
    <name type="scientific">Cladorrhinum samala</name>
    <dbReference type="NCBI Taxonomy" id="585594"/>
    <lineage>
        <taxon>Eukaryota</taxon>
        <taxon>Fungi</taxon>
        <taxon>Dikarya</taxon>
        <taxon>Ascomycota</taxon>
        <taxon>Pezizomycotina</taxon>
        <taxon>Sordariomycetes</taxon>
        <taxon>Sordariomycetidae</taxon>
        <taxon>Sordariales</taxon>
        <taxon>Podosporaceae</taxon>
        <taxon>Cladorrhinum</taxon>
    </lineage>
</organism>
<gene>
    <name evidence="3" type="ORF">QBC42DRAFT_260198</name>
</gene>
<dbReference type="Proteomes" id="UP001321749">
    <property type="component" value="Unassembled WGS sequence"/>
</dbReference>
<name>A0AAV9I2C8_9PEZI</name>
<keyword evidence="1" id="KW-0812">Transmembrane</keyword>
<dbReference type="EMBL" id="MU864935">
    <property type="protein sequence ID" value="KAK4465958.1"/>
    <property type="molecule type" value="Genomic_DNA"/>
</dbReference>
<evidence type="ECO:0000256" key="1">
    <source>
        <dbReference type="SAM" id="Phobius"/>
    </source>
</evidence>
<feature type="chain" id="PRO_5043821524" evidence="2">
    <location>
        <begin position="19"/>
        <end position="60"/>
    </location>
</feature>
<reference evidence="3" key="1">
    <citation type="journal article" date="2023" name="Mol. Phylogenet. Evol.">
        <title>Genome-scale phylogeny and comparative genomics of the fungal order Sordariales.</title>
        <authorList>
            <person name="Hensen N."/>
            <person name="Bonometti L."/>
            <person name="Westerberg I."/>
            <person name="Brannstrom I.O."/>
            <person name="Guillou S."/>
            <person name="Cros-Aarteil S."/>
            <person name="Calhoun S."/>
            <person name="Haridas S."/>
            <person name="Kuo A."/>
            <person name="Mondo S."/>
            <person name="Pangilinan J."/>
            <person name="Riley R."/>
            <person name="LaButti K."/>
            <person name="Andreopoulos B."/>
            <person name="Lipzen A."/>
            <person name="Chen C."/>
            <person name="Yan M."/>
            <person name="Daum C."/>
            <person name="Ng V."/>
            <person name="Clum A."/>
            <person name="Steindorff A."/>
            <person name="Ohm R.A."/>
            <person name="Martin F."/>
            <person name="Silar P."/>
            <person name="Natvig D.O."/>
            <person name="Lalanne C."/>
            <person name="Gautier V."/>
            <person name="Ament-Velasquez S.L."/>
            <person name="Kruys A."/>
            <person name="Hutchinson M.I."/>
            <person name="Powell A.J."/>
            <person name="Barry K."/>
            <person name="Miller A.N."/>
            <person name="Grigoriev I.V."/>
            <person name="Debuchy R."/>
            <person name="Gladieux P."/>
            <person name="Hiltunen Thoren M."/>
            <person name="Johannesson H."/>
        </authorList>
    </citation>
    <scope>NUCLEOTIDE SEQUENCE</scope>
    <source>
        <strain evidence="3">PSN324</strain>
    </source>
</reference>
<sequence length="60" mass="6920">MACSFFFFFLTEFGTGCCIGYGSEVVLDVHIQYIYIIIYTYMYITIGITCNVVGGIKMWY</sequence>
<keyword evidence="1" id="KW-0472">Membrane</keyword>